<accession>A0A6H5ITU0</accession>
<sequence length="741" mass="83091">MEAVLHISYKRKIKRWSAAATMRTTVDVGTTNGNGYGGRQNIECYACHKRGHIATRLLLKIRAASRGRTGRDGCATPECNEREPELPIQTLVSAAISSVSLTSTTKYFIKMAQPTKMIAITLLILMCSARISLSIYGFDCGTRLTNITTISLVDVGECDITTPEVEIDKINAQLIQINDYGMVHVRECRLLMKRTIFYCGMHSHVSPAANGEVAFYKEMSRDECDLLQVTGTYNGFDKRIVDIKRNDTTTTPMTFAGKINPDKSCEAASSYEDPPTTFDNVVVQGFITIEIKDYEAKIDLTTNKLLLSSGVTCKASDHKCINDDGPNAYWDKPTEDTCGMLKYAVIYEGFIDKIIDKGDNTIMYTLETEEYSFSLLKKSEENICGTTFVRLEHPRLLIVENAHKNTLLRKSDIAAANIDIFAYINSKFVYVEKHLKGQIKQMYQNIMKSKCDLERRVIENALSIAAMAPAEAGHKIMKEEGYLAIPAGKSLHLLRCRKVDLTLRKVNGCYDQLPVKMENESLFLAPRSRILTTTGKEVVCEGRLPVMYKLGQQWFRAMPGLIEGPAPQILKPHTALTWQYVSPESLAVAGIYSERDTKKLRDMIKCSNRIASSTWSRLLSGFMSFGTISAGFIGILMLCRLIKLVVDTALHGYAIYSIYGFSIRLLGSIWNSVTQLLLHLGHQQQQRQNQYQNQDQDQTQAAIEDAQEPLVASAPPRNETEKPNPGNEIPRVYPRLHRDSV</sequence>
<dbReference type="EMBL" id="CADCXV010001021">
    <property type="protein sequence ID" value="CAB0040425.1"/>
    <property type="molecule type" value="Genomic_DNA"/>
</dbReference>
<evidence type="ECO:0000313" key="3">
    <source>
        <dbReference type="EMBL" id="CAB0040425.1"/>
    </source>
</evidence>
<gene>
    <name evidence="3" type="ORF">TBRA_LOCUS12134</name>
</gene>
<keyword evidence="2" id="KW-0472">Membrane</keyword>
<evidence type="ECO:0000313" key="4">
    <source>
        <dbReference type="Proteomes" id="UP000479190"/>
    </source>
</evidence>
<evidence type="ECO:0008006" key="5">
    <source>
        <dbReference type="Google" id="ProtNLM"/>
    </source>
</evidence>
<keyword evidence="4" id="KW-1185">Reference proteome</keyword>
<name>A0A6H5ITU0_9HYME</name>
<dbReference type="Pfam" id="PF24664">
    <property type="entry name" value="Monjiviricetes_fusion"/>
    <property type="match status" value="2"/>
</dbReference>
<feature type="transmembrane region" description="Helical" evidence="2">
    <location>
        <begin position="650"/>
        <end position="670"/>
    </location>
</feature>
<keyword evidence="2" id="KW-0812">Transmembrane</keyword>
<dbReference type="AlphaFoldDB" id="A0A6H5ITU0"/>
<dbReference type="OrthoDB" id="7311776at2759"/>
<feature type="transmembrane region" description="Helical" evidence="2">
    <location>
        <begin position="615"/>
        <end position="638"/>
    </location>
</feature>
<feature type="compositionally biased region" description="Low complexity" evidence="1">
    <location>
        <begin position="688"/>
        <end position="700"/>
    </location>
</feature>
<dbReference type="Proteomes" id="UP000479190">
    <property type="component" value="Unassembled WGS sequence"/>
</dbReference>
<keyword evidence="2" id="KW-1133">Transmembrane helix</keyword>
<proteinExistence type="predicted"/>
<evidence type="ECO:0000256" key="1">
    <source>
        <dbReference type="SAM" id="MobiDB-lite"/>
    </source>
</evidence>
<feature type="region of interest" description="Disordered" evidence="1">
    <location>
        <begin position="688"/>
        <end position="741"/>
    </location>
</feature>
<organism evidence="3 4">
    <name type="scientific">Trichogramma brassicae</name>
    <dbReference type="NCBI Taxonomy" id="86971"/>
    <lineage>
        <taxon>Eukaryota</taxon>
        <taxon>Metazoa</taxon>
        <taxon>Ecdysozoa</taxon>
        <taxon>Arthropoda</taxon>
        <taxon>Hexapoda</taxon>
        <taxon>Insecta</taxon>
        <taxon>Pterygota</taxon>
        <taxon>Neoptera</taxon>
        <taxon>Endopterygota</taxon>
        <taxon>Hymenoptera</taxon>
        <taxon>Apocrita</taxon>
        <taxon>Proctotrupomorpha</taxon>
        <taxon>Chalcidoidea</taxon>
        <taxon>Trichogrammatidae</taxon>
        <taxon>Trichogramma</taxon>
    </lineage>
</organism>
<evidence type="ECO:0000256" key="2">
    <source>
        <dbReference type="SAM" id="Phobius"/>
    </source>
</evidence>
<protein>
    <recommendedName>
        <fullName evidence="5">Glycoprotein</fullName>
    </recommendedName>
</protein>
<reference evidence="3 4" key="1">
    <citation type="submission" date="2020-02" db="EMBL/GenBank/DDBJ databases">
        <authorList>
            <person name="Ferguson B K."/>
        </authorList>
    </citation>
    <scope>NUCLEOTIDE SEQUENCE [LARGE SCALE GENOMIC DNA]</scope>
</reference>